<proteinExistence type="predicted"/>
<sequence>MTTTSDTGFWAHLFSAENTLGDLVDSNGQPVVIADLNPTVLFLISAYWCEPCRALAPTLLAFLETHPNDVSVVYFGRDFNAEMQAFALRDKPMYNRFTWHAENNATFARLGKAYPSLQCIPAVLAIDRDTGKVYSEKAAVGLRLMPDQLLSMWAAGDDITQEQVYAYWGSLRYPDVPCIDFLSQLPLDTIVDATGAGSSFDALNRFVVLYVDAKWAQKPEDDRVPQLTPMLDAFAKANPNDVSVLFYSLDATAEAASETTNGTSFFAFRHSSDLVQIADGLNKILTKDDEYNRLSAPRVLVYDKETHTVVAKQHSGIMIKPHDVVAAWKVGDCGITDQEMGNWHRARYEADQKKKQAAKEAAEP</sequence>
<dbReference type="GeneID" id="19945050"/>
<organism evidence="2 3">
    <name type="scientific">Saprolegnia diclina (strain VS20)</name>
    <dbReference type="NCBI Taxonomy" id="1156394"/>
    <lineage>
        <taxon>Eukaryota</taxon>
        <taxon>Sar</taxon>
        <taxon>Stramenopiles</taxon>
        <taxon>Oomycota</taxon>
        <taxon>Saprolegniomycetes</taxon>
        <taxon>Saprolegniales</taxon>
        <taxon>Saprolegniaceae</taxon>
        <taxon>Saprolegnia</taxon>
    </lineage>
</organism>
<evidence type="ECO:0000313" key="3">
    <source>
        <dbReference type="Proteomes" id="UP000030762"/>
    </source>
</evidence>
<evidence type="ECO:0000259" key="1">
    <source>
        <dbReference type="PROSITE" id="PS51352"/>
    </source>
</evidence>
<feature type="domain" description="Thioredoxin" evidence="1">
    <location>
        <begin position="5"/>
        <end position="158"/>
    </location>
</feature>
<dbReference type="InterPro" id="IPR036249">
    <property type="entry name" value="Thioredoxin-like_sf"/>
</dbReference>
<dbReference type="EMBL" id="JH767141">
    <property type="protein sequence ID" value="EQC38622.1"/>
    <property type="molecule type" value="Genomic_DNA"/>
</dbReference>
<dbReference type="OrthoDB" id="409136at2759"/>
<dbReference type="VEuPathDB" id="FungiDB:SDRG_04323"/>
<dbReference type="eggNOG" id="ENOG502T1NE">
    <property type="taxonomic scope" value="Eukaryota"/>
</dbReference>
<dbReference type="Proteomes" id="UP000030762">
    <property type="component" value="Unassembled WGS sequence"/>
</dbReference>
<dbReference type="InterPro" id="IPR013766">
    <property type="entry name" value="Thioredoxin_domain"/>
</dbReference>
<dbReference type="Gene3D" id="3.40.30.10">
    <property type="entry name" value="Glutaredoxin"/>
    <property type="match status" value="1"/>
</dbReference>
<dbReference type="PROSITE" id="PS51352">
    <property type="entry name" value="THIOREDOXIN_2"/>
    <property type="match status" value="1"/>
</dbReference>
<gene>
    <name evidence="2" type="ORF">SDRG_04323</name>
</gene>
<dbReference type="InParanoid" id="T0S7E5"/>
<evidence type="ECO:0000313" key="2">
    <source>
        <dbReference type="EMBL" id="EQC38622.1"/>
    </source>
</evidence>
<dbReference type="RefSeq" id="XP_008608214.1">
    <property type="nucleotide sequence ID" value="XM_008609992.1"/>
</dbReference>
<reference evidence="2 3" key="1">
    <citation type="submission" date="2012-04" db="EMBL/GenBank/DDBJ databases">
        <title>The Genome Sequence of Saprolegnia declina VS20.</title>
        <authorList>
            <consortium name="The Broad Institute Genome Sequencing Platform"/>
            <person name="Russ C."/>
            <person name="Nusbaum C."/>
            <person name="Tyler B."/>
            <person name="van West P."/>
            <person name="Dieguez-Uribeondo J."/>
            <person name="de Bruijn I."/>
            <person name="Tripathy S."/>
            <person name="Jiang R."/>
            <person name="Young S.K."/>
            <person name="Zeng Q."/>
            <person name="Gargeya S."/>
            <person name="Fitzgerald M."/>
            <person name="Haas B."/>
            <person name="Abouelleil A."/>
            <person name="Alvarado L."/>
            <person name="Arachchi H.M."/>
            <person name="Berlin A."/>
            <person name="Chapman S.B."/>
            <person name="Goldberg J."/>
            <person name="Griggs A."/>
            <person name="Gujja S."/>
            <person name="Hansen M."/>
            <person name="Howarth C."/>
            <person name="Imamovic A."/>
            <person name="Larimer J."/>
            <person name="McCowen C."/>
            <person name="Montmayeur A."/>
            <person name="Murphy C."/>
            <person name="Neiman D."/>
            <person name="Pearson M."/>
            <person name="Priest M."/>
            <person name="Roberts A."/>
            <person name="Saif S."/>
            <person name="Shea T."/>
            <person name="Sisk P."/>
            <person name="Sykes S."/>
            <person name="Wortman J."/>
            <person name="Nusbaum C."/>
            <person name="Birren B."/>
        </authorList>
    </citation>
    <scope>NUCLEOTIDE SEQUENCE [LARGE SCALE GENOMIC DNA]</scope>
    <source>
        <strain evidence="2 3">VS20</strain>
    </source>
</reference>
<name>T0S7E5_SAPDV</name>
<dbReference type="STRING" id="1156394.T0S7E5"/>
<keyword evidence="3" id="KW-1185">Reference proteome</keyword>
<accession>T0S7E5</accession>
<protein>
    <recommendedName>
        <fullName evidence="1">Thioredoxin domain-containing protein</fullName>
    </recommendedName>
</protein>
<dbReference type="SUPFAM" id="SSF52833">
    <property type="entry name" value="Thioredoxin-like"/>
    <property type="match status" value="1"/>
</dbReference>
<dbReference type="AlphaFoldDB" id="T0S7E5"/>